<comment type="caution">
    <text evidence="1">The sequence shown here is derived from an EMBL/GenBank/DDBJ whole genome shotgun (WGS) entry which is preliminary data.</text>
</comment>
<dbReference type="EMBL" id="LAZR01052868">
    <property type="protein sequence ID" value="KKK82008.1"/>
    <property type="molecule type" value="Genomic_DNA"/>
</dbReference>
<name>A0A0F8YKT7_9ZZZZ</name>
<gene>
    <name evidence="1" type="ORF">LCGC14_2807690</name>
</gene>
<dbReference type="Gene3D" id="3.40.1800.10">
    <property type="entry name" value="His-Me finger endonucleases"/>
    <property type="match status" value="1"/>
</dbReference>
<evidence type="ECO:0008006" key="2">
    <source>
        <dbReference type="Google" id="ProtNLM"/>
    </source>
</evidence>
<dbReference type="InterPro" id="IPR004211">
    <property type="entry name" value="Endonuclease_7"/>
</dbReference>
<dbReference type="InterPro" id="IPR044925">
    <property type="entry name" value="His-Me_finger_sf"/>
</dbReference>
<proteinExistence type="predicted"/>
<sequence>MLTKKKCRKCKIEKKLSEFYKTNQNSFGYTSQCKQCRRKTVSSYRKNNKSKINATRIKSTYGITIDEWKSLFEKQKGCCAICETHQSKEVRTFHTDHCHTTGKVRGLLCRACNHAVGNIKEDINIALRLVDYIDNHC</sequence>
<dbReference type="SUPFAM" id="SSF54060">
    <property type="entry name" value="His-Me finger endonucleases"/>
    <property type="match status" value="1"/>
</dbReference>
<dbReference type="AlphaFoldDB" id="A0A0F8YKT7"/>
<reference evidence="1" key="1">
    <citation type="journal article" date="2015" name="Nature">
        <title>Complex archaea that bridge the gap between prokaryotes and eukaryotes.</title>
        <authorList>
            <person name="Spang A."/>
            <person name="Saw J.H."/>
            <person name="Jorgensen S.L."/>
            <person name="Zaremba-Niedzwiedzka K."/>
            <person name="Martijn J."/>
            <person name="Lind A.E."/>
            <person name="van Eijk R."/>
            <person name="Schleper C."/>
            <person name="Guy L."/>
            <person name="Ettema T.J."/>
        </authorList>
    </citation>
    <scope>NUCLEOTIDE SEQUENCE</scope>
</reference>
<dbReference type="InterPro" id="IPR038563">
    <property type="entry name" value="Endonuclease_7_sf"/>
</dbReference>
<dbReference type="Pfam" id="PF02945">
    <property type="entry name" value="Endonuclease_7"/>
    <property type="match status" value="1"/>
</dbReference>
<accession>A0A0F8YKT7</accession>
<organism evidence="1">
    <name type="scientific">marine sediment metagenome</name>
    <dbReference type="NCBI Taxonomy" id="412755"/>
    <lineage>
        <taxon>unclassified sequences</taxon>
        <taxon>metagenomes</taxon>
        <taxon>ecological metagenomes</taxon>
    </lineage>
</organism>
<protein>
    <recommendedName>
        <fullName evidence="2">Recombination endonuclease VII</fullName>
    </recommendedName>
</protein>
<evidence type="ECO:0000313" key="1">
    <source>
        <dbReference type="EMBL" id="KKK82008.1"/>
    </source>
</evidence>